<organism evidence="6 7">
    <name type="scientific">Winogradskyella rapida</name>
    <dbReference type="NCBI Taxonomy" id="549701"/>
    <lineage>
        <taxon>Bacteria</taxon>
        <taxon>Pseudomonadati</taxon>
        <taxon>Bacteroidota</taxon>
        <taxon>Flavobacteriia</taxon>
        <taxon>Flavobacteriales</taxon>
        <taxon>Flavobacteriaceae</taxon>
        <taxon>Winogradskyella</taxon>
    </lineage>
</organism>
<evidence type="ECO:0000256" key="2">
    <source>
        <dbReference type="ARBA" id="ARBA00022748"/>
    </source>
</evidence>
<dbReference type="Gene3D" id="3.40.30.10">
    <property type="entry name" value="Glutaredoxin"/>
    <property type="match status" value="1"/>
</dbReference>
<dbReference type="InterPro" id="IPR013740">
    <property type="entry name" value="Redoxin"/>
</dbReference>
<dbReference type="PANTHER" id="PTHR42852">
    <property type="entry name" value="THIOL:DISULFIDE INTERCHANGE PROTEIN DSBE"/>
    <property type="match status" value="1"/>
</dbReference>
<dbReference type="InterPro" id="IPR050553">
    <property type="entry name" value="Thioredoxin_ResA/DsbE_sf"/>
</dbReference>
<comment type="subcellular location">
    <subcellularLocation>
        <location evidence="1">Cell envelope</location>
    </subcellularLocation>
</comment>
<name>A0ABW3KM64_9FLAO</name>
<protein>
    <submittedName>
        <fullName evidence="6">TlpA family protein disulfide reductase</fullName>
    </submittedName>
</protein>
<proteinExistence type="predicted"/>
<reference evidence="7" key="1">
    <citation type="journal article" date="2019" name="Int. J. Syst. Evol. Microbiol.">
        <title>The Global Catalogue of Microorganisms (GCM) 10K type strain sequencing project: providing services to taxonomists for standard genome sequencing and annotation.</title>
        <authorList>
            <consortium name="The Broad Institute Genomics Platform"/>
            <consortium name="The Broad Institute Genome Sequencing Center for Infectious Disease"/>
            <person name="Wu L."/>
            <person name="Ma J."/>
        </authorList>
    </citation>
    <scope>NUCLEOTIDE SEQUENCE [LARGE SCALE GENOMIC DNA]</scope>
    <source>
        <strain evidence="7">CCUG 56098</strain>
    </source>
</reference>
<dbReference type="Proteomes" id="UP001597086">
    <property type="component" value="Unassembled WGS sequence"/>
</dbReference>
<sequence length="196" mass="22185">MREEKPRKSKKEKVYNVLFIVIILLLLIPQTRVPLQVVLHKGLSYIKSSSMIEEEQQIQLDDLNWILKEEDGSTMNFSRTKGKVVLINFWATWCPPCIAEMPSLQALYEDYGDEVVFLFVTNDVIETVEAFKEKRGFNFKSVQPVTKPPEALLTSSIPRTLIISKNGAIVVDETGAVNWNSASVRAQLDALLAESL</sequence>
<dbReference type="Pfam" id="PF08534">
    <property type="entry name" value="Redoxin"/>
    <property type="match status" value="1"/>
</dbReference>
<dbReference type="EMBL" id="JBHTKM010000001">
    <property type="protein sequence ID" value="MFD1014316.1"/>
    <property type="molecule type" value="Genomic_DNA"/>
</dbReference>
<comment type="caution">
    <text evidence="6">The sequence shown here is derived from an EMBL/GenBank/DDBJ whole genome shotgun (WGS) entry which is preliminary data.</text>
</comment>
<feature type="domain" description="Thioredoxin" evidence="5">
    <location>
        <begin position="24"/>
        <end position="193"/>
    </location>
</feature>
<evidence type="ECO:0000256" key="1">
    <source>
        <dbReference type="ARBA" id="ARBA00004196"/>
    </source>
</evidence>
<evidence type="ECO:0000259" key="5">
    <source>
        <dbReference type="PROSITE" id="PS51352"/>
    </source>
</evidence>
<evidence type="ECO:0000313" key="7">
    <source>
        <dbReference type="Proteomes" id="UP001597086"/>
    </source>
</evidence>
<dbReference type="CDD" id="cd02966">
    <property type="entry name" value="TlpA_like_family"/>
    <property type="match status" value="1"/>
</dbReference>
<dbReference type="PANTHER" id="PTHR42852:SF6">
    <property type="entry name" value="THIOL:DISULFIDE INTERCHANGE PROTEIN DSBE"/>
    <property type="match status" value="1"/>
</dbReference>
<dbReference type="SUPFAM" id="SSF52833">
    <property type="entry name" value="Thioredoxin-like"/>
    <property type="match status" value="1"/>
</dbReference>
<keyword evidence="3" id="KW-1015">Disulfide bond</keyword>
<evidence type="ECO:0000313" key="6">
    <source>
        <dbReference type="EMBL" id="MFD1014316.1"/>
    </source>
</evidence>
<keyword evidence="2" id="KW-0201">Cytochrome c-type biogenesis</keyword>
<dbReference type="RefSeq" id="WP_386113079.1">
    <property type="nucleotide sequence ID" value="NZ_JBHTKM010000001.1"/>
</dbReference>
<dbReference type="InterPro" id="IPR036249">
    <property type="entry name" value="Thioredoxin-like_sf"/>
</dbReference>
<keyword evidence="7" id="KW-1185">Reference proteome</keyword>
<evidence type="ECO:0000256" key="4">
    <source>
        <dbReference type="ARBA" id="ARBA00023284"/>
    </source>
</evidence>
<evidence type="ECO:0000256" key="3">
    <source>
        <dbReference type="ARBA" id="ARBA00023157"/>
    </source>
</evidence>
<keyword evidence="4" id="KW-0676">Redox-active center</keyword>
<gene>
    <name evidence="6" type="ORF">ACFQ13_00155</name>
</gene>
<accession>A0ABW3KM64</accession>
<dbReference type="InterPro" id="IPR013766">
    <property type="entry name" value="Thioredoxin_domain"/>
</dbReference>
<dbReference type="PROSITE" id="PS51352">
    <property type="entry name" value="THIOREDOXIN_2"/>
    <property type="match status" value="1"/>
</dbReference>